<evidence type="ECO:0000256" key="1">
    <source>
        <dbReference type="ARBA" id="ARBA00022884"/>
    </source>
</evidence>
<dbReference type="Gene3D" id="1.25.40.90">
    <property type="match status" value="1"/>
</dbReference>
<feature type="region of interest" description="Disordered" evidence="2">
    <location>
        <begin position="104"/>
        <end position="141"/>
    </location>
</feature>
<evidence type="ECO:0000313" key="4">
    <source>
        <dbReference type="EMBL" id="KAF2767594.1"/>
    </source>
</evidence>
<dbReference type="GO" id="GO:0003723">
    <property type="term" value="F:RNA binding"/>
    <property type="evidence" value="ECO:0007669"/>
    <property type="project" value="UniProtKB-KW"/>
</dbReference>
<feature type="compositionally biased region" description="Acidic residues" evidence="2">
    <location>
        <begin position="1"/>
        <end position="13"/>
    </location>
</feature>
<feature type="region of interest" description="Disordered" evidence="2">
    <location>
        <begin position="1"/>
        <end position="36"/>
    </location>
</feature>
<evidence type="ECO:0000259" key="3">
    <source>
        <dbReference type="PROSITE" id="PS51391"/>
    </source>
</evidence>
<feature type="compositionally biased region" description="Acidic residues" evidence="2">
    <location>
        <begin position="107"/>
        <end position="118"/>
    </location>
</feature>
<dbReference type="AlphaFoldDB" id="A0A6G1L5S3"/>
<dbReference type="PANTHER" id="PTHR23140:SF0">
    <property type="entry name" value="U2 SNRNP-ASSOCIATED SURP MOTIF-CONTAINING PROTEIN"/>
    <property type="match status" value="1"/>
</dbReference>
<feature type="non-terminal residue" evidence="4">
    <location>
        <position position="1"/>
    </location>
</feature>
<feature type="domain" description="CID" evidence="3">
    <location>
        <begin position="39"/>
        <end position="243"/>
    </location>
</feature>
<dbReference type="PANTHER" id="PTHR23140">
    <property type="entry name" value="RNA PROCESSING PROTEIN LD23810P"/>
    <property type="match status" value="1"/>
</dbReference>
<gene>
    <name evidence="4" type="ORF">EJ03DRAFT_329066</name>
</gene>
<evidence type="ECO:0000313" key="5">
    <source>
        <dbReference type="Proteomes" id="UP000799436"/>
    </source>
</evidence>
<keyword evidence="1" id="KW-0694">RNA-binding</keyword>
<evidence type="ECO:0000256" key="2">
    <source>
        <dbReference type="SAM" id="MobiDB-lite"/>
    </source>
</evidence>
<reference evidence="4" key="1">
    <citation type="journal article" date="2020" name="Stud. Mycol.">
        <title>101 Dothideomycetes genomes: a test case for predicting lifestyles and emergence of pathogens.</title>
        <authorList>
            <person name="Haridas S."/>
            <person name="Albert R."/>
            <person name="Binder M."/>
            <person name="Bloem J."/>
            <person name="Labutti K."/>
            <person name="Salamov A."/>
            <person name="Andreopoulos B."/>
            <person name="Baker S."/>
            <person name="Barry K."/>
            <person name="Bills G."/>
            <person name="Bluhm B."/>
            <person name="Cannon C."/>
            <person name="Castanera R."/>
            <person name="Culley D."/>
            <person name="Daum C."/>
            <person name="Ezra D."/>
            <person name="Gonzalez J."/>
            <person name="Henrissat B."/>
            <person name="Kuo A."/>
            <person name="Liang C."/>
            <person name="Lipzen A."/>
            <person name="Lutzoni F."/>
            <person name="Magnuson J."/>
            <person name="Mondo S."/>
            <person name="Nolan M."/>
            <person name="Ohm R."/>
            <person name="Pangilinan J."/>
            <person name="Park H.-J."/>
            <person name="Ramirez L."/>
            <person name="Alfaro M."/>
            <person name="Sun H."/>
            <person name="Tritt A."/>
            <person name="Yoshinaga Y."/>
            <person name="Zwiers L.-H."/>
            <person name="Turgeon B."/>
            <person name="Goodwin S."/>
            <person name="Spatafora J."/>
            <person name="Crous P."/>
            <person name="Grigoriev I."/>
        </authorList>
    </citation>
    <scope>NUCLEOTIDE SEQUENCE</scope>
    <source>
        <strain evidence="4">CBS 116005</strain>
    </source>
</reference>
<organism evidence="4 5">
    <name type="scientific">Teratosphaeria nubilosa</name>
    <dbReference type="NCBI Taxonomy" id="161662"/>
    <lineage>
        <taxon>Eukaryota</taxon>
        <taxon>Fungi</taxon>
        <taxon>Dikarya</taxon>
        <taxon>Ascomycota</taxon>
        <taxon>Pezizomycotina</taxon>
        <taxon>Dothideomycetes</taxon>
        <taxon>Dothideomycetidae</taxon>
        <taxon>Mycosphaerellales</taxon>
        <taxon>Teratosphaeriaceae</taxon>
        <taxon>Teratosphaeria</taxon>
    </lineage>
</organism>
<proteinExistence type="predicted"/>
<dbReference type="Proteomes" id="UP000799436">
    <property type="component" value="Unassembled WGS sequence"/>
</dbReference>
<dbReference type="PROSITE" id="PS51391">
    <property type="entry name" value="CID"/>
    <property type="match status" value="1"/>
</dbReference>
<feature type="region of interest" description="Disordered" evidence="2">
    <location>
        <begin position="245"/>
        <end position="325"/>
    </location>
</feature>
<feature type="compositionally biased region" description="Basic and acidic residues" evidence="2">
    <location>
        <begin position="14"/>
        <end position="25"/>
    </location>
</feature>
<sequence>MDYNSSDEESDDGDDRRFNDGRDAAELAPAGDGNEKVHLSPLKRARLIHLLCRLPTSNARLRKGDVARITNFAINHAGEGAEEIVDLLLLNIDKPFNYSLAAKYEDQDSEQDSDDYEPGDALPTMPDSDAAQPAKKTDDDGSNSKLIALYIISDILSASSTAGAKNAWKYRQLFEAGFKARSHFSHLGRLDRDLGWGRLKAEQWKRKIGVVFGIWEGEEEKAVETARAREEEKRVREEKFRSKFRRVGDGEGSPAPAVGSPPRGDDAMVGVDGVPVGEGVEGRQASAEVQEPEKAPPVSSSNAPKAPPAPKRRMRAEDMFASDEE</sequence>
<dbReference type="OrthoDB" id="377209at2759"/>
<protein>
    <recommendedName>
        <fullName evidence="3">CID domain-containing protein</fullName>
    </recommendedName>
</protein>
<accession>A0A6G1L5S3</accession>
<dbReference type="GO" id="GO:0005634">
    <property type="term" value="C:nucleus"/>
    <property type="evidence" value="ECO:0007669"/>
    <property type="project" value="TreeGrafter"/>
</dbReference>
<dbReference type="InterPro" id="IPR051485">
    <property type="entry name" value="SR-CTD_assoc_factor"/>
</dbReference>
<dbReference type="InterPro" id="IPR006569">
    <property type="entry name" value="CID_dom"/>
</dbReference>
<dbReference type="InterPro" id="IPR008942">
    <property type="entry name" value="ENTH_VHS"/>
</dbReference>
<name>A0A6G1L5S3_9PEZI</name>
<dbReference type="EMBL" id="ML995854">
    <property type="protein sequence ID" value="KAF2767594.1"/>
    <property type="molecule type" value="Genomic_DNA"/>
</dbReference>
<feature type="compositionally biased region" description="Low complexity" evidence="2">
    <location>
        <begin position="269"/>
        <end position="278"/>
    </location>
</feature>
<keyword evidence="5" id="KW-1185">Reference proteome</keyword>